<evidence type="ECO:0000256" key="12">
    <source>
        <dbReference type="SAM" id="MobiDB-lite"/>
    </source>
</evidence>
<evidence type="ECO:0000256" key="3">
    <source>
        <dbReference type="ARBA" id="ARBA00022452"/>
    </source>
</evidence>
<feature type="compositionally biased region" description="Low complexity" evidence="12">
    <location>
        <begin position="134"/>
        <end position="148"/>
    </location>
</feature>
<dbReference type="PANTHER" id="PTHR30069">
    <property type="entry name" value="TONB-DEPENDENT OUTER MEMBRANE RECEPTOR"/>
    <property type="match status" value="1"/>
</dbReference>
<evidence type="ECO:0000256" key="8">
    <source>
        <dbReference type="ARBA" id="ARBA00023170"/>
    </source>
</evidence>
<sequence>MKKQLLFNGLSIAGAIVLSVAPIHAEVTQVTGVKIQPISSGIEVILETKSGTFSQVLTSSYGETFVADIINAKLRLRDSDRFSISNPTNQVKLVSVTPLDANSIRVVVTGSNGVPKGQIKQNNKNFVFSFTTTPETTASNEETTETANQPPLQTDKNELPERVITNDTEENNLPQSTPVYEIDEEEIQKQGSNSAAEILKGLPGFAINDAGYGADIHTGTYYRGHSINQSVFLLNGRPIGNNINTYHGTTDLNSIPVESIERVELSSGTSTTLYGSEAFGGVVNIVTKQAQEVPRLNATVQYGSYNQSNYRVSYGGSAGNLRFNLGYEKYEADNRYPVPEGAANRDAEGLLFNGDQNTSNYFGGIALDLDSRNTLSLDAYAISSRRGLLYFGFPLQRDRLDHDVLNVGLSWRSLLGGNKDSVLRTTLGYNRDYFNTYGPTQNIFYRTGTLDSQAVTGRIEHQWQTSPSNKLIWGLDVKNSYLTGDSFSTVPSRSALNETENRDRLHTAIFALNTWNITDTLQTDLGIRQNFDSEFGSYLNPTAGVRWHITPAIALRGSWASVQRNPGLDQLYIFDTVHNWLPNPDLNPETGSSWTAGVDINFSRNLTGQFTYFGSSLNDRLGIIAGRWANIGLVNTNGLEAAIKWQINREWSTFVNYTYTDARIETGVEKGLQLGLIPYSVGQLGVGYNSGGWQINLYASYYSGARRAFFNNAGEDPRDFSPPYLNLDLSGRIPVTRNLGLIVYLENLADVSYEKSNRIYQPGLTFRIGVQSTF</sequence>
<evidence type="ECO:0000259" key="15">
    <source>
        <dbReference type="Pfam" id="PF07715"/>
    </source>
</evidence>
<feature type="domain" description="TonB-dependent receptor-like beta-barrel" evidence="14">
    <location>
        <begin position="353"/>
        <end position="748"/>
    </location>
</feature>
<evidence type="ECO:0000256" key="11">
    <source>
        <dbReference type="RuleBase" id="RU003357"/>
    </source>
</evidence>
<comment type="caution">
    <text evidence="17">The sequence shown here is derived from an EMBL/GenBank/DDBJ whole genome shotgun (WGS) entry which is preliminary data.</text>
</comment>
<evidence type="ECO:0000256" key="1">
    <source>
        <dbReference type="ARBA" id="ARBA00004571"/>
    </source>
</evidence>
<evidence type="ECO:0000256" key="6">
    <source>
        <dbReference type="ARBA" id="ARBA00023077"/>
    </source>
</evidence>
<evidence type="ECO:0000256" key="5">
    <source>
        <dbReference type="ARBA" id="ARBA00022729"/>
    </source>
</evidence>
<keyword evidence="3 10" id="KW-1134">Transmembrane beta strand</keyword>
<dbReference type="Gene3D" id="2.170.130.10">
    <property type="entry name" value="TonB-dependent receptor, plug domain"/>
    <property type="match status" value="1"/>
</dbReference>
<keyword evidence="7 10" id="KW-0472">Membrane</keyword>
<comment type="subcellular location">
    <subcellularLocation>
        <location evidence="1 10">Cell outer membrane</location>
        <topology evidence="1 10">Multi-pass membrane protein</topology>
    </subcellularLocation>
</comment>
<evidence type="ECO:0000313" key="18">
    <source>
        <dbReference type="Proteomes" id="UP001442494"/>
    </source>
</evidence>
<evidence type="ECO:0000259" key="14">
    <source>
        <dbReference type="Pfam" id="PF00593"/>
    </source>
</evidence>
<evidence type="ECO:0000256" key="13">
    <source>
        <dbReference type="SAM" id="SignalP"/>
    </source>
</evidence>
<keyword evidence="9 10" id="KW-0998">Cell outer membrane</keyword>
<dbReference type="InterPro" id="IPR039426">
    <property type="entry name" value="TonB-dep_rcpt-like"/>
</dbReference>
<feature type="domain" description="AMIN" evidence="16">
    <location>
        <begin position="33"/>
        <end position="113"/>
    </location>
</feature>
<dbReference type="EMBL" id="JAMPKK010000001">
    <property type="protein sequence ID" value="MEP0862866.1"/>
    <property type="molecule type" value="Genomic_DNA"/>
</dbReference>
<dbReference type="InterPro" id="IPR000531">
    <property type="entry name" value="Beta-barrel_TonB"/>
</dbReference>
<name>A0ABV0JJG8_9CYAN</name>
<keyword evidence="5 13" id="KW-0732">Signal</keyword>
<dbReference type="Pfam" id="PF07715">
    <property type="entry name" value="Plug"/>
    <property type="match status" value="1"/>
</dbReference>
<keyword evidence="4 10" id="KW-0812">Transmembrane</keyword>
<proteinExistence type="inferred from homology"/>
<evidence type="ECO:0000256" key="4">
    <source>
        <dbReference type="ARBA" id="ARBA00022692"/>
    </source>
</evidence>
<evidence type="ECO:0000256" key="7">
    <source>
        <dbReference type="ARBA" id="ARBA00023136"/>
    </source>
</evidence>
<evidence type="ECO:0000256" key="2">
    <source>
        <dbReference type="ARBA" id="ARBA00022448"/>
    </source>
</evidence>
<evidence type="ECO:0000313" key="17">
    <source>
        <dbReference type="EMBL" id="MEP0862866.1"/>
    </source>
</evidence>
<dbReference type="SUPFAM" id="SSF56935">
    <property type="entry name" value="Porins"/>
    <property type="match status" value="1"/>
</dbReference>
<dbReference type="CDD" id="cd01347">
    <property type="entry name" value="ligand_gated_channel"/>
    <property type="match status" value="1"/>
</dbReference>
<keyword evidence="6 11" id="KW-0798">TonB box</keyword>
<feature type="signal peptide" evidence="13">
    <location>
        <begin position="1"/>
        <end position="25"/>
    </location>
</feature>
<dbReference type="Proteomes" id="UP001442494">
    <property type="component" value="Unassembled WGS sequence"/>
</dbReference>
<dbReference type="InterPro" id="IPR037066">
    <property type="entry name" value="Plug_dom_sf"/>
</dbReference>
<dbReference type="RefSeq" id="WP_199295490.1">
    <property type="nucleotide sequence ID" value="NZ_JAMPKK010000001.1"/>
</dbReference>
<organism evidence="17 18">
    <name type="scientific">Funiculus sociatus GB2-A5</name>
    <dbReference type="NCBI Taxonomy" id="2933946"/>
    <lineage>
        <taxon>Bacteria</taxon>
        <taxon>Bacillati</taxon>
        <taxon>Cyanobacteriota</taxon>
        <taxon>Cyanophyceae</taxon>
        <taxon>Coleofasciculales</taxon>
        <taxon>Coleofasciculaceae</taxon>
        <taxon>Funiculus</taxon>
    </lineage>
</organism>
<dbReference type="PANTHER" id="PTHR30069:SF29">
    <property type="entry name" value="HEMOGLOBIN AND HEMOGLOBIN-HAPTOGLOBIN-BINDING PROTEIN 1-RELATED"/>
    <property type="match status" value="1"/>
</dbReference>
<dbReference type="Pfam" id="PF00593">
    <property type="entry name" value="TonB_dep_Rec_b-barrel"/>
    <property type="match status" value="1"/>
</dbReference>
<feature type="domain" description="TonB-dependent receptor plug" evidence="15">
    <location>
        <begin position="177"/>
        <end position="282"/>
    </location>
</feature>
<gene>
    <name evidence="17" type="ORF">NDI37_00025</name>
</gene>
<dbReference type="InterPro" id="IPR036942">
    <property type="entry name" value="Beta-barrel_TonB_sf"/>
</dbReference>
<reference evidence="17 18" key="1">
    <citation type="submission" date="2022-04" db="EMBL/GenBank/DDBJ databases">
        <title>Positive selection, recombination, and allopatry shape intraspecific diversity of widespread and dominant cyanobacteria.</title>
        <authorList>
            <person name="Wei J."/>
            <person name="Shu W."/>
            <person name="Hu C."/>
        </authorList>
    </citation>
    <scope>NUCLEOTIDE SEQUENCE [LARGE SCALE GENOMIC DNA]</scope>
    <source>
        <strain evidence="17 18">GB2-A5</strain>
    </source>
</reference>
<keyword evidence="2 10" id="KW-0813">Transport</keyword>
<evidence type="ECO:0000256" key="10">
    <source>
        <dbReference type="PROSITE-ProRule" id="PRU01360"/>
    </source>
</evidence>
<evidence type="ECO:0000259" key="16">
    <source>
        <dbReference type="Pfam" id="PF11741"/>
    </source>
</evidence>
<dbReference type="InterPro" id="IPR021731">
    <property type="entry name" value="AMIN_dom"/>
</dbReference>
<feature type="region of interest" description="Disordered" evidence="12">
    <location>
        <begin position="134"/>
        <end position="155"/>
    </location>
</feature>
<evidence type="ECO:0000256" key="9">
    <source>
        <dbReference type="ARBA" id="ARBA00023237"/>
    </source>
</evidence>
<dbReference type="Gene3D" id="2.40.170.20">
    <property type="entry name" value="TonB-dependent receptor, beta-barrel domain"/>
    <property type="match status" value="1"/>
</dbReference>
<protein>
    <submittedName>
        <fullName evidence="17">TonB-dependent receptor</fullName>
    </submittedName>
</protein>
<comment type="similarity">
    <text evidence="10 11">Belongs to the TonB-dependent receptor family.</text>
</comment>
<dbReference type="PROSITE" id="PS52016">
    <property type="entry name" value="TONB_DEPENDENT_REC_3"/>
    <property type="match status" value="1"/>
</dbReference>
<dbReference type="InterPro" id="IPR012910">
    <property type="entry name" value="Plug_dom"/>
</dbReference>
<dbReference type="Pfam" id="PF11741">
    <property type="entry name" value="AMIN"/>
    <property type="match status" value="1"/>
</dbReference>
<feature type="chain" id="PRO_5045216550" evidence="13">
    <location>
        <begin position="26"/>
        <end position="774"/>
    </location>
</feature>
<keyword evidence="18" id="KW-1185">Reference proteome</keyword>
<accession>A0ABV0JJG8</accession>
<keyword evidence="8 17" id="KW-0675">Receptor</keyword>